<dbReference type="GO" id="GO:0003677">
    <property type="term" value="F:DNA binding"/>
    <property type="evidence" value="ECO:0007669"/>
    <property type="project" value="InterPro"/>
</dbReference>
<dbReference type="HOGENOM" id="CLU_432795_0_0_1"/>
<reference evidence="3 4" key="1">
    <citation type="journal article" date="2013" name="BMC Genomics">
        <title>Genomics-driven discovery of the pneumocandin biosynthetic gene cluster in the fungus Glarea lozoyensis.</title>
        <authorList>
            <person name="Chen L."/>
            <person name="Yue Q."/>
            <person name="Zhang X."/>
            <person name="Xiang M."/>
            <person name="Wang C."/>
            <person name="Li S."/>
            <person name="Che Y."/>
            <person name="Ortiz-Lopez F.J."/>
            <person name="Bills G.F."/>
            <person name="Liu X."/>
            <person name="An Z."/>
        </authorList>
    </citation>
    <scope>NUCLEOTIDE SEQUENCE [LARGE SCALE GENOMIC DNA]</scope>
    <source>
        <strain evidence="4">ATCC 20868 / MF5171</strain>
    </source>
</reference>
<dbReference type="OrthoDB" id="5400409at2759"/>
<evidence type="ECO:0000259" key="2">
    <source>
        <dbReference type="PROSITE" id="PS50937"/>
    </source>
</evidence>
<evidence type="ECO:0000313" key="4">
    <source>
        <dbReference type="Proteomes" id="UP000016922"/>
    </source>
</evidence>
<dbReference type="AlphaFoldDB" id="S3CUC9"/>
<dbReference type="GeneID" id="19472105"/>
<dbReference type="PROSITE" id="PS50937">
    <property type="entry name" value="HTH_MERR_2"/>
    <property type="match status" value="1"/>
</dbReference>
<evidence type="ECO:0000256" key="1">
    <source>
        <dbReference type="SAM" id="MobiDB-lite"/>
    </source>
</evidence>
<feature type="region of interest" description="Disordered" evidence="1">
    <location>
        <begin position="496"/>
        <end position="537"/>
    </location>
</feature>
<protein>
    <recommendedName>
        <fullName evidence="2">HTH merR-type domain-containing protein</fullName>
    </recommendedName>
</protein>
<name>S3CUC9_GLAL2</name>
<organism evidence="3 4">
    <name type="scientific">Glarea lozoyensis (strain ATCC 20868 / MF5171)</name>
    <dbReference type="NCBI Taxonomy" id="1116229"/>
    <lineage>
        <taxon>Eukaryota</taxon>
        <taxon>Fungi</taxon>
        <taxon>Dikarya</taxon>
        <taxon>Ascomycota</taxon>
        <taxon>Pezizomycotina</taxon>
        <taxon>Leotiomycetes</taxon>
        <taxon>Helotiales</taxon>
        <taxon>Helotiaceae</taxon>
        <taxon>Glarea</taxon>
    </lineage>
</organism>
<gene>
    <name evidence="3" type="ORF">GLAREA_13065</name>
</gene>
<proteinExistence type="predicted"/>
<feature type="domain" description="HTH merR-type" evidence="2">
    <location>
        <begin position="1"/>
        <end position="14"/>
    </location>
</feature>
<feature type="compositionally biased region" description="Polar residues" evidence="1">
    <location>
        <begin position="500"/>
        <end position="536"/>
    </location>
</feature>
<evidence type="ECO:0000313" key="3">
    <source>
        <dbReference type="EMBL" id="EPE30017.1"/>
    </source>
</evidence>
<dbReference type="EMBL" id="KE145366">
    <property type="protein sequence ID" value="EPE30017.1"/>
    <property type="molecule type" value="Genomic_DNA"/>
</dbReference>
<sequence length="632" mass="70947">MGTPLGEIAAVLSLGKSALKLYNTCFNQIQEPGDQLLEFETTLLSFTGNLEVVQSISDFVASGPSDMRKRLQGFQQLDLNIRASKIILQACDKFLKEQAATIQKRGLMTTLKFLVKDGSQDLKDLQYRIQNINSQLNTSILTINLNLQIIYGGRIEERKWPELDPLRRDSVTEPLPLQVPFELARSLTITARQQHSKLENAPVTNSIETSIVHLSRAKNRLEYASKNPIREGWKADVVLDLMISAWILTALVKPRFKDSASNLDMQATSEDTKPRIRPLVWRVEEELRNIFDTNSLGSFESDKADIDQVLSSFDSRPFIQWESSTAAETPPTDQLEGMESYLQPILTISKHQSESSTQKTTLYLRDEKTLIIVKATEDRDKRTKDRMSIPVPLHSAQFVPIYAFPNAKRGVWNASIQTTPNSMLESLSFKSLSTLHQFQQAITAYEVKYFEKNIAMAIYDGKPKKEDGKSKGLYGKLQIWIHNPIKPIEKEEDSLRRLPSVTSNPVSSILSGNGKRSTRNASESSLQLKSAQTTRTSIRDKKDRIGILVDEPEPPYLILFVEGESTQKPLSFISIEMNLSTTVKLESNANAQSYRAVVEASGDLAAERHETANLAAAGIYQRGNTPEVAKKL</sequence>
<dbReference type="KEGG" id="glz:GLAREA_13065"/>
<dbReference type="InterPro" id="IPR000551">
    <property type="entry name" value="MerR-type_HTH_dom"/>
</dbReference>
<dbReference type="Proteomes" id="UP000016922">
    <property type="component" value="Unassembled WGS sequence"/>
</dbReference>
<dbReference type="GO" id="GO:0006355">
    <property type="term" value="P:regulation of DNA-templated transcription"/>
    <property type="evidence" value="ECO:0007669"/>
    <property type="project" value="InterPro"/>
</dbReference>
<accession>S3CUC9</accession>
<dbReference type="RefSeq" id="XP_008082913.1">
    <property type="nucleotide sequence ID" value="XM_008084722.1"/>
</dbReference>
<keyword evidence="4" id="KW-1185">Reference proteome</keyword>